<dbReference type="AlphaFoldDB" id="A0A940IG45"/>
<sequence>MFWQNLHELDRQVTLFINSYHCGWSDAVMQFFSHVQIWFPMYAVVAVLFFWRLGWKKGLVVLLSCVLCLVLCDQLANLFKDGIARLRPCHDETTKAMGLYIVEGSAGGGLYGFFSGHASNAFGFAVCSSMGLRNDIRQKYAGYSVWIFFWAFMVSISRIFVGKHYFGDVLVGIIFGTLIGLFCGWLARKVIRAAVKK</sequence>
<feature type="transmembrane region" description="Helical" evidence="1">
    <location>
        <begin position="35"/>
        <end position="53"/>
    </location>
</feature>
<dbReference type="EMBL" id="JADIMJ010000041">
    <property type="protein sequence ID" value="MBO8453622.1"/>
    <property type="molecule type" value="Genomic_DNA"/>
</dbReference>
<dbReference type="PANTHER" id="PTHR14969:SF13">
    <property type="entry name" value="AT30094P"/>
    <property type="match status" value="1"/>
</dbReference>
<keyword evidence="1" id="KW-0812">Transmembrane</keyword>
<dbReference type="PANTHER" id="PTHR14969">
    <property type="entry name" value="SPHINGOSINE-1-PHOSPHATE PHOSPHOHYDROLASE"/>
    <property type="match status" value="1"/>
</dbReference>
<dbReference type="SUPFAM" id="SSF48317">
    <property type="entry name" value="Acid phosphatase/Vanadium-dependent haloperoxidase"/>
    <property type="match status" value="1"/>
</dbReference>
<dbReference type="InterPro" id="IPR036938">
    <property type="entry name" value="PAP2/HPO_sf"/>
</dbReference>
<gene>
    <name evidence="3" type="ORF">IAC07_02710</name>
</gene>
<protein>
    <submittedName>
        <fullName evidence="3">Phosphatase PAP2 family protein</fullName>
    </submittedName>
</protein>
<comment type="caution">
    <text evidence="3">The sequence shown here is derived from an EMBL/GenBank/DDBJ whole genome shotgun (WGS) entry which is preliminary data.</text>
</comment>
<dbReference type="Proteomes" id="UP000771749">
    <property type="component" value="Unassembled WGS sequence"/>
</dbReference>
<dbReference type="Gene3D" id="1.20.144.10">
    <property type="entry name" value="Phosphatidic acid phosphatase type 2/haloperoxidase"/>
    <property type="match status" value="2"/>
</dbReference>
<evidence type="ECO:0000256" key="1">
    <source>
        <dbReference type="SAM" id="Phobius"/>
    </source>
</evidence>
<evidence type="ECO:0000259" key="2">
    <source>
        <dbReference type="SMART" id="SM00014"/>
    </source>
</evidence>
<reference evidence="3" key="2">
    <citation type="journal article" date="2021" name="PeerJ">
        <title>Extensive microbial diversity within the chicken gut microbiome revealed by metagenomics and culture.</title>
        <authorList>
            <person name="Gilroy R."/>
            <person name="Ravi A."/>
            <person name="Getino M."/>
            <person name="Pursley I."/>
            <person name="Horton D.L."/>
            <person name="Alikhan N.F."/>
            <person name="Baker D."/>
            <person name="Gharbi K."/>
            <person name="Hall N."/>
            <person name="Watson M."/>
            <person name="Adriaenssens E.M."/>
            <person name="Foster-Nyarko E."/>
            <person name="Jarju S."/>
            <person name="Secka A."/>
            <person name="Antonio M."/>
            <person name="Oren A."/>
            <person name="Chaudhuri R.R."/>
            <person name="La Ragione R."/>
            <person name="Hildebrand F."/>
            <person name="Pallen M.J."/>
        </authorList>
    </citation>
    <scope>NUCLEOTIDE SEQUENCE</scope>
    <source>
        <strain evidence="3">F1-3629</strain>
    </source>
</reference>
<feature type="transmembrane region" description="Helical" evidence="1">
    <location>
        <begin position="166"/>
        <end position="187"/>
    </location>
</feature>
<accession>A0A940IG45</accession>
<organism evidence="3 4">
    <name type="scientific">Candidatus Cryptobacteroides gallistercoris</name>
    <dbReference type="NCBI Taxonomy" id="2840765"/>
    <lineage>
        <taxon>Bacteria</taxon>
        <taxon>Pseudomonadati</taxon>
        <taxon>Bacteroidota</taxon>
        <taxon>Bacteroidia</taxon>
        <taxon>Bacteroidales</taxon>
        <taxon>Candidatus Cryptobacteroides</taxon>
    </lineage>
</organism>
<feature type="transmembrane region" description="Helical" evidence="1">
    <location>
        <begin position="140"/>
        <end position="160"/>
    </location>
</feature>
<dbReference type="SMART" id="SM00014">
    <property type="entry name" value="acidPPc"/>
    <property type="match status" value="1"/>
</dbReference>
<keyword evidence="1" id="KW-0472">Membrane</keyword>
<evidence type="ECO:0000313" key="3">
    <source>
        <dbReference type="EMBL" id="MBO8453622.1"/>
    </source>
</evidence>
<keyword evidence="1" id="KW-1133">Transmembrane helix</keyword>
<dbReference type="Pfam" id="PF01569">
    <property type="entry name" value="PAP2"/>
    <property type="match status" value="1"/>
</dbReference>
<proteinExistence type="predicted"/>
<feature type="transmembrane region" description="Helical" evidence="1">
    <location>
        <begin position="59"/>
        <end position="79"/>
    </location>
</feature>
<reference evidence="3" key="1">
    <citation type="submission" date="2020-10" db="EMBL/GenBank/DDBJ databases">
        <authorList>
            <person name="Gilroy R."/>
        </authorList>
    </citation>
    <scope>NUCLEOTIDE SEQUENCE</scope>
    <source>
        <strain evidence="3">F1-3629</strain>
    </source>
</reference>
<dbReference type="InterPro" id="IPR000326">
    <property type="entry name" value="PAP2/HPO"/>
</dbReference>
<evidence type="ECO:0000313" key="4">
    <source>
        <dbReference type="Proteomes" id="UP000771749"/>
    </source>
</evidence>
<name>A0A940IG45_9BACT</name>
<feature type="domain" description="Phosphatidic acid phosphatase type 2/haloperoxidase" evidence="2">
    <location>
        <begin position="61"/>
        <end position="184"/>
    </location>
</feature>